<evidence type="ECO:0000259" key="1">
    <source>
        <dbReference type="Pfam" id="PF05699"/>
    </source>
</evidence>
<dbReference type="InterPro" id="IPR012337">
    <property type="entry name" value="RNaseH-like_sf"/>
</dbReference>
<dbReference type="Proteomes" id="UP001162156">
    <property type="component" value="Unassembled WGS sequence"/>
</dbReference>
<feature type="domain" description="HAT C-terminal dimerisation" evidence="1">
    <location>
        <begin position="127"/>
        <end position="165"/>
    </location>
</feature>
<evidence type="ECO:0000313" key="3">
    <source>
        <dbReference type="Proteomes" id="UP001162156"/>
    </source>
</evidence>
<dbReference type="EMBL" id="JANEYF010005837">
    <property type="protein sequence ID" value="KAJ8926592.1"/>
    <property type="molecule type" value="Genomic_DNA"/>
</dbReference>
<organism evidence="2 3">
    <name type="scientific">Rhamnusium bicolor</name>
    <dbReference type="NCBI Taxonomy" id="1586634"/>
    <lineage>
        <taxon>Eukaryota</taxon>
        <taxon>Metazoa</taxon>
        <taxon>Ecdysozoa</taxon>
        <taxon>Arthropoda</taxon>
        <taxon>Hexapoda</taxon>
        <taxon>Insecta</taxon>
        <taxon>Pterygota</taxon>
        <taxon>Neoptera</taxon>
        <taxon>Endopterygota</taxon>
        <taxon>Coleoptera</taxon>
        <taxon>Polyphaga</taxon>
        <taxon>Cucujiformia</taxon>
        <taxon>Chrysomeloidea</taxon>
        <taxon>Cerambycidae</taxon>
        <taxon>Lepturinae</taxon>
        <taxon>Rhagiini</taxon>
        <taxon>Rhamnusium</taxon>
    </lineage>
</organism>
<dbReference type="InterPro" id="IPR008906">
    <property type="entry name" value="HATC_C_dom"/>
</dbReference>
<dbReference type="Pfam" id="PF05699">
    <property type="entry name" value="Dimer_Tnp_hAT"/>
    <property type="match status" value="1"/>
</dbReference>
<accession>A0AAV8WKG3</accession>
<reference evidence="2" key="1">
    <citation type="journal article" date="2023" name="Insect Mol. Biol.">
        <title>Genome sequencing provides insights into the evolution of gene families encoding plant cell wall-degrading enzymes in longhorned beetles.</title>
        <authorList>
            <person name="Shin N.R."/>
            <person name="Okamura Y."/>
            <person name="Kirsch R."/>
            <person name="Pauchet Y."/>
        </authorList>
    </citation>
    <scope>NUCLEOTIDE SEQUENCE</scope>
    <source>
        <strain evidence="2">RBIC_L_NR</strain>
    </source>
</reference>
<sequence length="165" mass="18981">MKDIRISNINERFIGIECNPHYAYASFLDPRFKSVFISDNNKEKLKEEILVLVTSQNLGITEEIYNETNQEIDSSDSDDLPLTLVATASKRMRTDTDTSVFDIMSEIASTSISHSVNLSNEKDIKLEIDLYLKQTIINRDTSLFDWWKTHQKTFPTLAALAKHYL</sequence>
<proteinExistence type="predicted"/>
<protein>
    <recommendedName>
        <fullName evidence="1">HAT C-terminal dimerisation domain-containing protein</fullName>
    </recommendedName>
</protein>
<dbReference type="AlphaFoldDB" id="A0AAV8WKG3"/>
<evidence type="ECO:0000313" key="2">
    <source>
        <dbReference type="EMBL" id="KAJ8926592.1"/>
    </source>
</evidence>
<dbReference type="GO" id="GO:0046983">
    <property type="term" value="F:protein dimerization activity"/>
    <property type="evidence" value="ECO:0007669"/>
    <property type="project" value="InterPro"/>
</dbReference>
<keyword evidence="3" id="KW-1185">Reference proteome</keyword>
<gene>
    <name evidence="2" type="ORF">NQ314_021018</name>
</gene>
<dbReference type="SUPFAM" id="SSF53098">
    <property type="entry name" value="Ribonuclease H-like"/>
    <property type="match status" value="1"/>
</dbReference>
<name>A0AAV8WKG3_9CUCU</name>
<comment type="caution">
    <text evidence="2">The sequence shown here is derived from an EMBL/GenBank/DDBJ whole genome shotgun (WGS) entry which is preliminary data.</text>
</comment>